<evidence type="ECO:0000256" key="1">
    <source>
        <dbReference type="ARBA" id="ARBA00022801"/>
    </source>
</evidence>
<accession>A0A7T6XJM6</accession>
<dbReference type="PANTHER" id="PTHR21314">
    <property type="entry name" value="QUEUOSINE 5'-PHOSPHATE N-GLYCOSYLASE_HYDROLASE-RELATED"/>
    <property type="match status" value="1"/>
</dbReference>
<dbReference type="GO" id="GO:0006400">
    <property type="term" value="P:tRNA modification"/>
    <property type="evidence" value="ECO:0007669"/>
    <property type="project" value="TreeGrafter"/>
</dbReference>
<dbReference type="Pfam" id="PF10343">
    <property type="entry name" value="Q_salvage"/>
    <property type="match status" value="1"/>
</dbReference>
<evidence type="ECO:0000256" key="6">
    <source>
        <dbReference type="RuleBase" id="RU365002"/>
    </source>
</evidence>
<evidence type="ECO:0000256" key="2">
    <source>
        <dbReference type="ARBA" id="ARBA00035119"/>
    </source>
</evidence>
<evidence type="ECO:0000313" key="8">
    <source>
        <dbReference type="EMBL" id="QQK42330.1"/>
    </source>
</evidence>
<keyword evidence="1 6" id="KW-0378">Hydrolase</keyword>
<comment type="function">
    <text evidence="6">Catalyzes the hydrolysis of queuosine 5'-phosphate, releasing the nucleobase queuine (q). Is required for salvage of queuine from exogenous queuosine (Q) that is imported and then converted to queuosine 5'-phosphate intracellularly.</text>
</comment>
<dbReference type="EMBL" id="CP060775">
    <property type="protein sequence ID" value="QQK42330.1"/>
    <property type="molecule type" value="Genomic_DNA"/>
</dbReference>
<evidence type="ECO:0000313" key="9">
    <source>
        <dbReference type="Proteomes" id="UP000595662"/>
    </source>
</evidence>
<proteinExistence type="inferred from homology"/>
<dbReference type="PANTHER" id="PTHR21314:SF0">
    <property type="entry name" value="QUEUOSINE 5'-PHOSPHATE N-GLYCOSYLASE_HYDROLASE"/>
    <property type="match status" value="1"/>
</dbReference>
<dbReference type="GeneID" id="26232192"/>
<comment type="similarity">
    <text evidence="2 6">Belongs to the QNG1 protein family.</text>
</comment>
<organism evidence="8 9">
    <name type="scientific">Penicillium digitatum</name>
    <name type="common">Green mold</name>
    <dbReference type="NCBI Taxonomy" id="36651"/>
    <lineage>
        <taxon>Eukaryota</taxon>
        <taxon>Fungi</taxon>
        <taxon>Dikarya</taxon>
        <taxon>Ascomycota</taxon>
        <taxon>Pezizomycotina</taxon>
        <taxon>Eurotiomycetes</taxon>
        <taxon>Eurotiomycetidae</taxon>
        <taxon>Eurotiales</taxon>
        <taxon>Aspergillaceae</taxon>
        <taxon>Penicillium</taxon>
    </lineage>
</organism>
<dbReference type="AlphaFoldDB" id="A0A7T6XJM6"/>
<reference evidence="8 9" key="1">
    <citation type="submission" date="2020-08" db="EMBL/GenBank/DDBJ databases">
        <title>The completed genome sequence of the pathogenic ascomycete fungus Penicillium digitatum.</title>
        <authorList>
            <person name="Wang M."/>
        </authorList>
    </citation>
    <scope>NUCLEOTIDE SEQUENCE [LARGE SCALE GENOMIC DNA]</scope>
    <source>
        <strain evidence="8 9">PdW03</strain>
    </source>
</reference>
<dbReference type="RefSeq" id="XP_014535706.2">
    <property type="nucleotide sequence ID" value="XM_014680220.2"/>
</dbReference>
<comment type="catalytic activity">
    <reaction evidence="5 6">
        <text>queuosine 5'-phosphate + H2O = queuine + D-ribose 5-phosphate</text>
        <dbReference type="Rhea" id="RHEA:75387"/>
        <dbReference type="ChEBI" id="CHEBI:15377"/>
        <dbReference type="ChEBI" id="CHEBI:17433"/>
        <dbReference type="ChEBI" id="CHEBI:78346"/>
        <dbReference type="ChEBI" id="CHEBI:194371"/>
    </reaction>
    <physiologicalReaction direction="left-to-right" evidence="5 6">
        <dbReference type="Rhea" id="RHEA:75388"/>
    </physiologicalReaction>
</comment>
<dbReference type="EC" id="3.2.2.-" evidence="6"/>
<evidence type="ECO:0000256" key="5">
    <source>
        <dbReference type="ARBA" id="ARBA00048204"/>
    </source>
</evidence>
<name>A0A7T6XJM6_PENDI</name>
<protein>
    <recommendedName>
        <fullName evidence="3 6">Queuosine 5'-phosphate N-glycosylase/hydrolase</fullName>
        <ecNumber evidence="6">3.2.2.-</ecNumber>
    </recommendedName>
    <alternativeName>
        <fullName evidence="4 6">Queuosine-nucleotide N-glycosylase/hydrolase</fullName>
    </alternativeName>
</protein>
<feature type="region of interest" description="Disordered" evidence="7">
    <location>
        <begin position="401"/>
        <end position="434"/>
    </location>
</feature>
<evidence type="ECO:0000256" key="3">
    <source>
        <dbReference type="ARBA" id="ARBA00035306"/>
    </source>
</evidence>
<dbReference type="KEGG" id="pdp:PDIP_38740"/>
<sequence>MILKQNVTGSSDPQSLCSYKLSCNVHTYANSEYSPMQINLTEAIGSKSRCGEKKPHRPLEGFEYPAQKNDQVEINSDDEADPELVELLRQHFGLGEKPKDAPPETKVLDGAQYVFDNAIDVAVSLAHTKEAAETIWRMMQKKEYSTHTWSEHELHPQTKDESTVDFIFTMDLLNFSFWSEEEEEPKRFCIEYRGKLWTGYWSLVAALQRALDEDIPITTPDFWVDEERCTDELLRHVFRSATDGEIPMFKERVQCLREAGEVLCEEFGGSFINCIDSANLSAAGLVNILTESFCCFRDETIFHGKKVRLYKRAQILVADLWACFNGEDFGEFHDIDKITMFADYRIPQMLHQLNCLRYAPKLENHIRDLKPIEPGSNWEIELRGTSIWCVELIKREIEKQHPEVKMNREKSPSKGPPGDDKSHESEDSDEKLKIEEKPRKTYGINAILIDFFLYDTMKSLEAEKNESIPHHRTRSIWY</sequence>
<evidence type="ECO:0000256" key="7">
    <source>
        <dbReference type="SAM" id="MobiDB-lite"/>
    </source>
</evidence>
<dbReference type="GO" id="GO:0016787">
    <property type="term" value="F:hydrolase activity"/>
    <property type="evidence" value="ECO:0007669"/>
    <property type="project" value="UniProtKB-KW"/>
</dbReference>
<dbReference type="Proteomes" id="UP000595662">
    <property type="component" value="Chromosome 2"/>
</dbReference>
<gene>
    <name evidence="8" type="ORF">Pdw03_6231</name>
</gene>
<evidence type="ECO:0000256" key="4">
    <source>
        <dbReference type="ARBA" id="ARBA00035393"/>
    </source>
</evidence>
<dbReference type="InterPro" id="IPR019438">
    <property type="entry name" value="Q_salvage"/>
</dbReference>
<dbReference type="VEuPathDB" id="FungiDB:PDIP_38740"/>